<protein>
    <submittedName>
        <fullName evidence="1">Uncharacterized protein</fullName>
    </submittedName>
</protein>
<comment type="caution">
    <text evidence="1">The sequence shown here is derived from an EMBL/GenBank/DDBJ whole genome shotgun (WGS) entry which is preliminary data.</text>
</comment>
<gene>
    <name evidence="1" type="ORF">HOLleu_22827</name>
</gene>
<dbReference type="Proteomes" id="UP001152320">
    <property type="component" value="Chromosome 11"/>
</dbReference>
<name>A0A9Q1BTW1_HOLLE</name>
<evidence type="ECO:0000313" key="2">
    <source>
        <dbReference type="Proteomes" id="UP001152320"/>
    </source>
</evidence>
<reference evidence="1" key="1">
    <citation type="submission" date="2021-10" db="EMBL/GenBank/DDBJ databases">
        <title>Tropical sea cucumber genome reveals ecological adaptation and Cuvierian tubules defense mechanism.</title>
        <authorList>
            <person name="Chen T."/>
        </authorList>
    </citation>
    <scope>NUCLEOTIDE SEQUENCE</scope>
    <source>
        <strain evidence="1">Nanhai2018</strain>
        <tissue evidence="1">Muscle</tissue>
    </source>
</reference>
<proteinExistence type="predicted"/>
<dbReference type="EMBL" id="JAIZAY010000011">
    <property type="protein sequence ID" value="KAJ8032777.1"/>
    <property type="molecule type" value="Genomic_DNA"/>
</dbReference>
<accession>A0A9Q1BTW1</accession>
<dbReference type="AlphaFoldDB" id="A0A9Q1BTW1"/>
<keyword evidence="2" id="KW-1185">Reference proteome</keyword>
<organism evidence="1 2">
    <name type="scientific">Holothuria leucospilota</name>
    <name type="common">Black long sea cucumber</name>
    <name type="synonym">Mertensiothuria leucospilota</name>
    <dbReference type="NCBI Taxonomy" id="206669"/>
    <lineage>
        <taxon>Eukaryota</taxon>
        <taxon>Metazoa</taxon>
        <taxon>Echinodermata</taxon>
        <taxon>Eleutherozoa</taxon>
        <taxon>Echinozoa</taxon>
        <taxon>Holothuroidea</taxon>
        <taxon>Aspidochirotacea</taxon>
        <taxon>Aspidochirotida</taxon>
        <taxon>Holothuriidae</taxon>
        <taxon>Holothuria</taxon>
    </lineage>
</organism>
<evidence type="ECO:0000313" key="1">
    <source>
        <dbReference type="EMBL" id="KAJ8032777.1"/>
    </source>
</evidence>
<sequence>MHYQPLDRTRMILSKGFVGFDRVQVVRLTTGFSNRLPHGKKMNGSVVQTRLLQALRSRSGKIRVSQARTVTIRCIKNKSNTENNFD</sequence>